<feature type="domain" description="LytR/CpsA/Psr regulator C-terminal" evidence="3">
    <location>
        <begin position="118"/>
        <end position="203"/>
    </location>
</feature>
<evidence type="ECO:0000313" key="4">
    <source>
        <dbReference type="EMBL" id="GEL47908.1"/>
    </source>
</evidence>
<accession>A0A511FJ91</accession>
<dbReference type="Gene3D" id="3.30.70.2390">
    <property type="match status" value="1"/>
</dbReference>
<gene>
    <name evidence="4" type="ORF">CHO01_30240</name>
    <name evidence="5" type="ORF">HNR08_000984</name>
</gene>
<feature type="transmembrane region" description="Helical" evidence="2">
    <location>
        <begin position="35"/>
        <end position="56"/>
    </location>
</feature>
<keyword evidence="2" id="KW-0472">Membrane</keyword>
<proteinExistence type="predicted"/>
<dbReference type="Pfam" id="PF13399">
    <property type="entry name" value="LytR_C"/>
    <property type="match status" value="1"/>
</dbReference>
<protein>
    <recommendedName>
        <fullName evidence="3">LytR/CpsA/Psr regulator C-terminal domain-containing protein</fullName>
    </recommendedName>
</protein>
<keyword evidence="6" id="KW-1185">Reference proteome</keyword>
<name>A0A511FJ91_9CELL</name>
<evidence type="ECO:0000313" key="5">
    <source>
        <dbReference type="EMBL" id="MBB5472248.1"/>
    </source>
</evidence>
<evidence type="ECO:0000259" key="3">
    <source>
        <dbReference type="Pfam" id="PF13399"/>
    </source>
</evidence>
<dbReference type="InterPro" id="IPR027381">
    <property type="entry name" value="LytR/CpsA/Psr_C"/>
</dbReference>
<feature type="compositionally biased region" description="Low complexity" evidence="1">
    <location>
        <begin position="74"/>
        <end position="83"/>
    </location>
</feature>
<dbReference type="EMBL" id="JACHDN010000001">
    <property type="protein sequence ID" value="MBB5472248.1"/>
    <property type="molecule type" value="Genomic_DNA"/>
</dbReference>
<dbReference type="RefSeq" id="WP_168430822.1">
    <property type="nucleotide sequence ID" value="NZ_BJVQ01000053.1"/>
</dbReference>
<sequence>MSKGYRYPEDEFDADPAQDAPIGVHRAPRTWWSRWWPFVAVLVLVPVVTVGAVLWYSSRGGTLPGEGSGEQPVASAPATSEAAETPEETPGETPAAPDDGEAPATEDTPEPTPDLAADVRVLNAANVSGLAAGAAEQLEDAGFTAVTTGNGTAGGSTASTVFYATPELAVTAQQVGTTLGITNVVESADVAGDGVVVLLLRDFAS</sequence>
<evidence type="ECO:0000256" key="1">
    <source>
        <dbReference type="SAM" id="MobiDB-lite"/>
    </source>
</evidence>
<feature type="region of interest" description="Disordered" evidence="1">
    <location>
        <begin position="1"/>
        <end position="21"/>
    </location>
</feature>
<dbReference type="InterPro" id="IPR050922">
    <property type="entry name" value="LytR/CpsA/Psr_CW_biosynth"/>
</dbReference>
<reference evidence="5 7" key="2">
    <citation type="submission" date="2020-08" db="EMBL/GenBank/DDBJ databases">
        <title>Sequencing the genomes of 1000 actinobacteria strains.</title>
        <authorList>
            <person name="Klenk H.-P."/>
        </authorList>
    </citation>
    <scope>NUCLEOTIDE SEQUENCE [LARGE SCALE GENOMIC DNA]</scope>
    <source>
        <strain evidence="5 7">DSM 9581</strain>
    </source>
</reference>
<evidence type="ECO:0000313" key="6">
    <source>
        <dbReference type="Proteomes" id="UP000321723"/>
    </source>
</evidence>
<dbReference type="PANTHER" id="PTHR33392">
    <property type="entry name" value="POLYISOPRENYL-TEICHOIC ACID--PEPTIDOGLYCAN TEICHOIC ACID TRANSFERASE TAGU"/>
    <property type="match status" value="1"/>
</dbReference>
<keyword evidence="2" id="KW-0812">Transmembrane</keyword>
<comment type="caution">
    <text evidence="4">The sequence shown here is derived from an EMBL/GenBank/DDBJ whole genome shotgun (WGS) entry which is preliminary data.</text>
</comment>
<evidence type="ECO:0000313" key="7">
    <source>
        <dbReference type="Proteomes" id="UP000564629"/>
    </source>
</evidence>
<dbReference type="EMBL" id="BJVQ01000053">
    <property type="protein sequence ID" value="GEL47908.1"/>
    <property type="molecule type" value="Genomic_DNA"/>
</dbReference>
<evidence type="ECO:0000256" key="2">
    <source>
        <dbReference type="SAM" id="Phobius"/>
    </source>
</evidence>
<dbReference type="PANTHER" id="PTHR33392:SF6">
    <property type="entry name" value="POLYISOPRENYL-TEICHOIC ACID--PEPTIDOGLYCAN TEICHOIC ACID TRANSFERASE TAGU"/>
    <property type="match status" value="1"/>
</dbReference>
<organism evidence="4 6">
    <name type="scientific">Cellulomonas hominis</name>
    <dbReference type="NCBI Taxonomy" id="156981"/>
    <lineage>
        <taxon>Bacteria</taxon>
        <taxon>Bacillati</taxon>
        <taxon>Actinomycetota</taxon>
        <taxon>Actinomycetes</taxon>
        <taxon>Micrococcales</taxon>
        <taxon>Cellulomonadaceae</taxon>
        <taxon>Cellulomonas</taxon>
    </lineage>
</organism>
<feature type="compositionally biased region" description="Low complexity" evidence="1">
    <location>
        <begin position="91"/>
        <end position="106"/>
    </location>
</feature>
<dbReference type="Proteomes" id="UP000564629">
    <property type="component" value="Unassembled WGS sequence"/>
</dbReference>
<feature type="region of interest" description="Disordered" evidence="1">
    <location>
        <begin position="61"/>
        <end position="114"/>
    </location>
</feature>
<dbReference type="AlphaFoldDB" id="A0A511FJ91"/>
<dbReference type="Proteomes" id="UP000321723">
    <property type="component" value="Unassembled WGS sequence"/>
</dbReference>
<keyword evidence="2" id="KW-1133">Transmembrane helix</keyword>
<reference evidence="4 6" key="1">
    <citation type="submission" date="2019-07" db="EMBL/GenBank/DDBJ databases">
        <title>Whole genome shotgun sequence of Cellulomonas hominis NBRC 16055.</title>
        <authorList>
            <person name="Hosoyama A."/>
            <person name="Uohara A."/>
            <person name="Ohji S."/>
            <person name="Ichikawa N."/>
        </authorList>
    </citation>
    <scope>NUCLEOTIDE SEQUENCE [LARGE SCALE GENOMIC DNA]</scope>
    <source>
        <strain evidence="4 6">NBRC 16055</strain>
    </source>
</reference>